<reference evidence="1 2" key="1">
    <citation type="journal article" date="2018" name="Front. Microbiol.">
        <title>Hydrolytic Capabilities as a Key to Environmental Success: Chitinolytic and Cellulolytic Acidobacteria From Acidic Sub-arctic Soils and Boreal Peatlands.</title>
        <authorList>
            <person name="Belova S.E."/>
            <person name="Ravin N.V."/>
            <person name="Pankratov T.A."/>
            <person name="Rakitin A.L."/>
            <person name="Ivanova A.A."/>
            <person name="Beletsky A.V."/>
            <person name="Mardanov A.V."/>
            <person name="Sinninghe Damste J.S."/>
            <person name="Dedysh S.N."/>
        </authorList>
    </citation>
    <scope>NUCLEOTIDE SEQUENCE [LARGE SCALE GENOMIC DNA]</scope>
    <source>
        <strain evidence="1 2">SBC82</strain>
    </source>
</reference>
<name>A0A2Z5G5N8_9BACT</name>
<organism evidence="1 2">
    <name type="scientific">Acidisarcina polymorpha</name>
    <dbReference type="NCBI Taxonomy" id="2211140"/>
    <lineage>
        <taxon>Bacteria</taxon>
        <taxon>Pseudomonadati</taxon>
        <taxon>Acidobacteriota</taxon>
        <taxon>Terriglobia</taxon>
        <taxon>Terriglobales</taxon>
        <taxon>Acidobacteriaceae</taxon>
        <taxon>Acidisarcina</taxon>
    </lineage>
</organism>
<gene>
    <name evidence="1" type="ORF">ACPOL_5042</name>
</gene>
<protein>
    <submittedName>
        <fullName evidence="1">Uncharacterized protein</fullName>
    </submittedName>
</protein>
<evidence type="ECO:0000313" key="1">
    <source>
        <dbReference type="EMBL" id="AXC14300.1"/>
    </source>
</evidence>
<proteinExistence type="predicted"/>
<dbReference type="EMBL" id="CP030840">
    <property type="protein sequence ID" value="AXC14300.1"/>
    <property type="molecule type" value="Genomic_DNA"/>
</dbReference>
<keyword evidence="2" id="KW-1185">Reference proteome</keyword>
<dbReference type="AlphaFoldDB" id="A0A2Z5G5N8"/>
<dbReference type="KEGG" id="abas:ACPOL_5042"/>
<sequence length="46" mass="5388">MTEVVREAGMRRRPPPLFDCDRLWRESGVLFEGFDRENLSSKVASF</sequence>
<accession>A0A2Z5G5N8</accession>
<dbReference type="Proteomes" id="UP000253606">
    <property type="component" value="Chromosome"/>
</dbReference>
<evidence type="ECO:0000313" key="2">
    <source>
        <dbReference type="Proteomes" id="UP000253606"/>
    </source>
</evidence>